<proteinExistence type="predicted"/>
<dbReference type="RefSeq" id="WP_209694653.1">
    <property type="nucleotide sequence ID" value="NZ_BAAAVU010000013.1"/>
</dbReference>
<gene>
    <name evidence="1" type="ORF">JOF29_002878</name>
</gene>
<evidence type="ECO:0008006" key="3">
    <source>
        <dbReference type="Google" id="ProtNLM"/>
    </source>
</evidence>
<accession>A0ABS4UJL8</accession>
<evidence type="ECO:0000313" key="2">
    <source>
        <dbReference type="Proteomes" id="UP000755585"/>
    </source>
</evidence>
<reference evidence="1 2" key="1">
    <citation type="submission" date="2021-03" db="EMBL/GenBank/DDBJ databases">
        <title>Sequencing the genomes of 1000 actinobacteria strains.</title>
        <authorList>
            <person name="Klenk H.-P."/>
        </authorList>
    </citation>
    <scope>NUCLEOTIDE SEQUENCE [LARGE SCALE GENOMIC DNA]</scope>
    <source>
        <strain evidence="1 2">DSM 18824</strain>
    </source>
</reference>
<organism evidence="1 2">
    <name type="scientific">Kribbella aluminosa</name>
    <dbReference type="NCBI Taxonomy" id="416017"/>
    <lineage>
        <taxon>Bacteria</taxon>
        <taxon>Bacillati</taxon>
        <taxon>Actinomycetota</taxon>
        <taxon>Actinomycetes</taxon>
        <taxon>Propionibacteriales</taxon>
        <taxon>Kribbellaceae</taxon>
        <taxon>Kribbella</taxon>
    </lineage>
</organism>
<dbReference type="Proteomes" id="UP000755585">
    <property type="component" value="Unassembled WGS sequence"/>
</dbReference>
<name>A0ABS4UJL8_9ACTN</name>
<protein>
    <recommendedName>
        <fullName evidence="3">CdaR GGDEF-like domain-containing protein</fullName>
    </recommendedName>
</protein>
<comment type="caution">
    <text evidence="1">The sequence shown here is derived from an EMBL/GenBank/DDBJ whole genome shotgun (WGS) entry which is preliminary data.</text>
</comment>
<evidence type="ECO:0000313" key="1">
    <source>
        <dbReference type="EMBL" id="MBP2351795.1"/>
    </source>
</evidence>
<dbReference type="EMBL" id="JAGINT010000001">
    <property type="protein sequence ID" value="MBP2351795.1"/>
    <property type="molecule type" value="Genomic_DNA"/>
</dbReference>
<keyword evidence="2" id="KW-1185">Reference proteome</keyword>
<sequence>MTKREGRDLERKVTAIRAITLTEIARLRRELDRPGELFESSADGWTSAAGGVHPPGQDVTAADGIRRELATAGVRAELVLVGAVDDADAELLAAVAEVAHLVAAVLRSRHLVVIIRSGAGHLQAVIRDRDSEASELLGQLLPRFRSSAPGIEVTAVSDLKTAEGRGSWSTPGLPDRRACQRR</sequence>